<accession>A0A660SLP4</accession>
<evidence type="ECO:0000313" key="7">
    <source>
        <dbReference type="Proteomes" id="UP000268469"/>
    </source>
</evidence>
<dbReference type="InterPro" id="IPR036130">
    <property type="entry name" value="Pyridoxine-5'_phos_synth"/>
</dbReference>
<feature type="binding site" evidence="4">
    <location>
        <position position="186"/>
    </location>
    <ligand>
        <name>3-amino-2-oxopropyl phosphate</name>
        <dbReference type="ChEBI" id="CHEBI:57279"/>
    </ligand>
</feature>
<dbReference type="EC" id="2.6.99.2" evidence="4 5"/>
<organism evidence="6 7">
    <name type="scientific">candidate division WOR-3 bacterium</name>
    <dbReference type="NCBI Taxonomy" id="2052148"/>
    <lineage>
        <taxon>Bacteria</taxon>
        <taxon>Bacteria division WOR-3</taxon>
    </lineage>
</organism>
<feature type="active site" description="Proton acceptor" evidence="4">
    <location>
        <position position="42"/>
    </location>
</feature>
<dbReference type="Proteomes" id="UP000268469">
    <property type="component" value="Unassembled WGS sequence"/>
</dbReference>
<keyword evidence="1 4" id="KW-0963">Cytoplasm</keyword>
<keyword evidence="3 4" id="KW-0664">Pyridoxine biosynthesis</keyword>
<dbReference type="CDD" id="cd00003">
    <property type="entry name" value="PNPsynthase"/>
    <property type="match status" value="1"/>
</dbReference>
<feature type="binding site" evidence="4">
    <location>
        <position position="17"/>
    </location>
    <ligand>
        <name>3-amino-2-oxopropyl phosphate</name>
        <dbReference type="ChEBI" id="CHEBI:57279"/>
    </ligand>
</feature>
<feature type="binding site" evidence="4">
    <location>
        <begin position="8"/>
        <end position="9"/>
    </location>
    <ligand>
        <name>1-deoxy-D-xylulose 5-phosphate</name>
        <dbReference type="ChEBI" id="CHEBI:57792"/>
    </ligand>
</feature>
<dbReference type="HAMAP" id="MF_00279">
    <property type="entry name" value="PdxJ"/>
    <property type="match status" value="1"/>
</dbReference>
<feature type="active site" description="Proton donor" evidence="4">
    <location>
        <position position="185"/>
    </location>
</feature>
<protein>
    <recommendedName>
        <fullName evidence="4 5">Pyridoxine 5'-phosphate synthase</fullName>
        <shortName evidence="4">PNP synthase</shortName>
        <ecNumber evidence="4 5">2.6.99.2</ecNumber>
    </recommendedName>
</protein>
<dbReference type="NCBIfam" id="NF003625">
    <property type="entry name" value="PRK05265.1-3"/>
    <property type="match status" value="1"/>
</dbReference>
<feature type="binding site" evidence="4">
    <location>
        <position position="44"/>
    </location>
    <ligand>
        <name>1-deoxy-D-xylulose 5-phosphate</name>
        <dbReference type="ChEBI" id="CHEBI:57792"/>
    </ligand>
</feature>
<evidence type="ECO:0000256" key="5">
    <source>
        <dbReference type="NCBIfam" id="TIGR00559"/>
    </source>
</evidence>
<comment type="similarity">
    <text evidence="4">Belongs to the PNP synthase family.</text>
</comment>
<feature type="binding site" evidence="4">
    <location>
        <position position="6"/>
    </location>
    <ligand>
        <name>3-amino-2-oxopropyl phosphate</name>
        <dbReference type="ChEBI" id="CHEBI:57279"/>
    </ligand>
</feature>
<dbReference type="PANTHER" id="PTHR30456">
    <property type="entry name" value="PYRIDOXINE 5'-PHOSPHATE SYNTHASE"/>
    <property type="match status" value="1"/>
</dbReference>
<proteinExistence type="inferred from homology"/>
<comment type="catalytic activity">
    <reaction evidence="4">
        <text>3-amino-2-oxopropyl phosphate + 1-deoxy-D-xylulose 5-phosphate = pyridoxine 5'-phosphate + phosphate + 2 H2O + H(+)</text>
        <dbReference type="Rhea" id="RHEA:15265"/>
        <dbReference type="ChEBI" id="CHEBI:15377"/>
        <dbReference type="ChEBI" id="CHEBI:15378"/>
        <dbReference type="ChEBI" id="CHEBI:43474"/>
        <dbReference type="ChEBI" id="CHEBI:57279"/>
        <dbReference type="ChEBI" id="CHEBI:57792"/>
        <dbReference type="ChEBI" id="CHEBI:58589"/>
        <dbReference type="EC" id="2.6.99.2"/>
    </reaction>
</comment>
<dbReference type="InterPro" id="IPR004569">
    <property type="entry name" value="PyrdxlP_synth_PdxJ"/>
</dbReference>
<sequence>MELSVNIDHVATLREARKEPFPDPVQAAFEVILGGGDGITVHIRQDRRHIKERDLFLLKEVLTVPLNIEMAQVPEMKEIAIKVKPHQVTLVPERPEEVTTEGGLNLKSAPGIGDHIQELKDHGIRISIFVDPDLEQIRLAKELGAEVIEINTAAYSKSPDDVELSKIKRVAEAAFELGLVVHAGHGIDYHNIHGIKQIPQITGCSIGFAIIARAVFVGLRNAVREMKELMG</sequence>
<feature type="site" description="Transition state stabilizer" evidence="4">
    <location>
        <position position="149"/>
    </location>
</feature>
<evidence type="ECO:0000256" key="2">
    <source>
        <dbReference type="ARBA" id="ARBA00022679"/>
    </source>
</evidence>
<comment type="caution">
    <text evidence="6">The sequence shown here is derived from an EMBL/GenBank/DDBJ whole genome shotgun (WGS) entry which is preliminary data.</text>
</comment>
<dbReference type="GO" id="GO:0033856">
    <property type="term" value="F:pyridoxine 5'-phosphate synthase activity"/>
    <property type="evidence" value="ECO:0007669"/>
    <property type="project" value="UniProtKB-UniRule"/>
</dbReference>
<comment type="subcellular location">
    <subcellularLocation>
        <location evidence="4">Cytoplasm</location>
    </subcellularLocation>
</comment>
<name>A0A660SLP4_UNCW3</name>
<dbReference type="Pfam" id="PF03740">
    <property type="entry name" value="PdxJ"/>
    <property type="match status" value="1"/>
</dbReference>
<dbReference type="Gene3D" id="3.20.20.70">
    <property type="entry name" value="Aldolase class I"/>
    <property type="match status" value="1"/>
</dbReference>
<evidence type="ECO:0000256" key="4">
    <source>
        <dbReference type="HAMAP-Rule" id="MF_00279"/>
    </source>
</evidence>
<dbReference type="GO" id="GO:0008615">
    <property type="term" value="P:pyridoxine biosynthetic process"/>
    <property type="evidence" value="ECO:0007669"/>
    <property type="project" value="UniProtKB-UniRule"/>
</dbReference>
<dbReference type="EMBL" id="QNBE01000024">
    <property type="protein sequence ID" value="RKX70870.1"/>
    <property type="molecule type" value="Genomic_DNA"/>
</dbReference>
<reference evidence="6 7" key="1">
    <citation type="submission" date="2018-06" db="EMBL/GenBank/DDBJ databases">
        <title>Extensive metabolic versatility and redundancy in microbially diverse, dynamic hydrothermal sediments.</title>
        <authorList>
            <person name="Dombrowski N."/>
            <person name="Teske A."/>
            <person name="Baker B.J."/>
        </authorList>
    </citation>
    <scope>NUCLEOTIDE SEQUENCE [LARGE SCALE GENOMIC DNA]</scope>
    <source>
        <strain evidence="6">B36_G15</strain>
    </source>
</reference>
<dbReference type="UniPathway" id="UPA00244">
    <property type="reaction ID" value="UER00313"/>
</dbReference>
<dbReference type="NCBIfam" id="TIGR00559">
    <property type="entry name" value="pdxJ"/>
    <property type="match status" value="1"/>
</dbReference>
<dbReference type="InterPro" id="IPR013785">
    <property type="entry name" value="Aldolase_TIM"/>
</dbReference>
<dbReference type="SUPFAM" id="SSF63892">
    <property type="entry name" value="Pyridoxine 5'-phosphate synthase"/>
    <property type="match status" value="1"/>
</dbReference>
<dbReference type="NCBIfam" id="NF003627">
    <property type="entry name" value="PRK05265.1-5"/>
    <property type="match status" value="1"/>
</dbReference>
<feature type="active site" description="Proton acceptor" evidence="4">
    <location>
        <position position="69"/>
    </location>
</feature>
<dbReference type="AlphaFoldDB" id="A0A660SLP4"/>
<comment type="function">
    <text evidence="4">Catalyzes the complicated ring closure reaction between the two acyclic compounds 1-deoxy-D-xylulose-5-phosphate (DXP) and 3-amino-2-oxopropyl phosphate (1-amino-acetone-3-phosphate or AAP) to form pyridoxine 5'-phosphate (PNP) and inorganic phosphate.</text>
</comment>
<comment type="subunit">
    <text evidence="4">Homooctamer; tetramer of dimers.</text>
</comment>
<dbReference type="GO" id="GO:0005829">
    <property type="term" value="C:cytosol"/>
    <property type="evidence" value="ECO:0007669"/>
    <property type="project" value="TreeGrafter"/>
</dbReference>
<evidence type="ECO:0000256" key="1">
    <source>
        <dbReference type="ARBA" id="ARBA00022490"/>
    </source>
</evidence>
<dbReference type="PANTHER" id="PTHR30456:SF0">
    <property type="entry name" value="PYRIDOXINE 5'-PHOSPHATE SYNTHASE"/>
    <property type="match status" value="1"/>
</dbReference>
<keyword evidence="2 4" id="KW-0808">Transferase</keyword>
<feature type="binding site" evidence="4">
    <location>
        <position position="99"/>
    </location>
    <ligand>
        <name>1-deoxy-D-xylulose 5-phosphate</name>
        <dbReference type="ChEBI" id="CHEBI:57792"/>
    </ligand>
</feature>
<feature type="binding site" evidence="4">
    <location>
        <begin position="207"/>
        <end position="208"/>
    </location>
    <ligand>
        <name>3-amino-2-oxopropyl phosphate</name>
        <dbReference type="ChEBI" id="CHEBI:57279"/>
    </ligand>
</feature>
<evidence type="ECO:0000256" key="3">
    <source>
        <dbReference type="ARBA" id="ARBA00023096"/>
    </source>
</evidence>
<gene>
    <name evidence="4" type="primary">pdxJ</name>
    <name evidence="6" type="ORF">DRP53_03485</name>
</gene>
<comment type="pathway">
    <text evidence="4">Cofactor biosynthesis; pyridoxine 5'-phosphate biosynthesis; pyridoxine 5'-phosphate from D-erythrose 4-phosphate: step 5/5.</text>
</comment>
<feature type="binding site" evidence="4">
    <location>
        <position position="49"/>
    </location>
    <ligand>
        <name>1-deoxy-D-xylulose 5-phosphate</name>
        <dbReference type="ChEBI" id="CHEBI:57792"/>
    </ligand>
</feature>
<evidence type="ECO:0000313" key="6">
    <source>
        <dbReference type="EMBL" id="RKX70870.1"/>
    </source>
</evidence>